<proteinExistence type="predicted"/>
<organism evidence="1 2">
    <name type="scientific">Cellulophaga baltica</name>
    <dbReference type="NCBI Taxonomy" id="76594"/>
    <lineage>
        <taxon>Bacteria</taxon>
        <taxon>Pseudomonadati</taxon>
        <taxon>Bacteroidota</taxon>
        <taxon>Flavobacteriia</taxon>
        <taxon>Flavobacteriales</taxon>
        <taxon>Flavobacteriaceae</taxon>
        <taxon>Cellulophaga</taxon>
    </lineage>
</organism>
<dbReference type="EMBL" id="FNBD01000019">
    <property type="protein sequence ID" value="SDF50369.1"/>
    <property type="molecule type" value="Genomic_DNA"/>
</dbReference>
<sequence>MNSNLPCLDKLDYLLSVTKTVLPQKLKNKLKELNNLRNWLCHGFSYKTTLLLEPKEGEENTYNEIDSEDNIDWLKKFPNTKFSPIKELNSKDGEKALIIVLEILIILAEALNQPFHIVSYYGENPIHNTIYKDTNIEDIINPKNTLPNKA</sequence>
<dbReference type="Proteomes" id="UP000182114">
    <property type="component" value="Unassembled WGS sequence"/>
</dbReference>
<reference evidence="2" key="1">
    <citation type="submission" date="2016-10" db="EMBL/GenBank/DDBJ databases">
        <authorList>
            <person name="Varghese N."/>
            <person name="Submissions S."/>
        </authorList>
    </citation>
    <scope>NUCLEOTIDE SEQUENCE [LARGE SCALE GENOMIC DNA]</scope>
    <source>
        <strain evidence="2">DSM 24729</strain>
    </source>
</reference>
<protein>
    <submittedName>
        <fullName evidence="1">Uncharacterized protein</fullName>
    </submittedName>
</protein>
<evidence type="ECO:0000313" key="2">
    <source>
        <dbReference type="Proteomes" id="UP000182114"/>
    </source>
</evidence>
<name>A0A1G7LN19_9FLAO</name>
<evidence type="ECO:0000313" key="1">
    <source>
        <dbReference type="EMBL" id="SDF50369.1"/>
    </source>
</evidence>
<accession>A0A1G7LN19</accession>
<gene>
    <name evidence="1" type="ORF">SAMN04487992_11919</name>
</gene>
<dbReference type="AlphaFoldDB" id="A0A1G7LN19"/>
<keyword evidence="2" id="KW-1185">Reference proteome</keyword>